<dbReference type="InterPro" id="IPR002220">
    <property type="entry name" value="DapA-like"/>
</dbReference>
<dbReference type="GO" id="GO:0047448">
    <property type="term" value="F:5-dehydro-4-deoxyglucarate dehydratase activity"/>
    <property type="evidence" value="ECO:0007669"/>
    <property type="project" value="UniProtKB-EC"/>
</dbReference>
<dbReference type="PANTHER" id="PTHR12128">
    <property type="entry name" value="DIHYDRODIPICOLINATE SYNTHASE"/>
    <property type="match status" value="1"/>
</dbReference>
<gene>
    <name evidence="5" type="ORF">ABVK50_16550</name>
</gene>
<dbReference type="SUPFAM" id="SSF51569">
    <property type="entry name" value="Aldolase"/>
    <property type="match status" value="1"/>
</dbReference>
<protein>
    <submittedName>
        <fullName evidence="5">Dihydrodipicolinate synthase family protein</fullName>
        <ecNumber evidence="5">4.1.3.3</ecNumber>
        <ecNumber evidence="5">4.2.1.41</ecNumber>
        <ecNumber evidence="5">4.3.3.7</ecNumber>
    </submittedName>
</protein>
<evidence type="ECO:0000256" key="2">
    <source>
        <dbReference type="PIRNR" id="PIRNR001365"/>
    </source>
</evidence>
<dbReference type="PANTHER" id="PTHR12128:SF67">
    <property type="entry name" value="BLR3884 PROTEIN"/>
    <property type="match status" value="1"/>
</dbReference>
<dbReference type="PIRSF" id="PIRSF001365">
    <property type="entry name" value="DHDPS"/>
    <property type="match status" value="1"/>
</dbReference>
<evidence type="ECO:0000256" key="3">
    <source>
        <dbReference type="PIRSR" id="PIRSR001365-1"/>
    </source>
</evidence>
<dbReference type="EC" id="4.1.3.3" evidence="5"/>
<dbReference type="CDD" id="cd00408">
    <property type="entry name" value="DHDPS-like"/>
    <property type="match status" value="1"/>
</dbReference>
<dbReference type="Gene3D" id="3.20.20.70">
    <property type="entry name" value="Aldolase class I"/>
    <property type="match status" value="1"/>
</dbReference>
<dbReference type="EC" id="4.3.3.7" evidence="5"/>
<feature type="active site" description="Schiff-base intermediate with substrate" evidence="3">
    <location>
        <position position="171"/>
    </location>
</feature>
<evidence type="ECO:0000256" key="1">
    <source>
        <dbReference type="ARBA" id="ARBA00023239"/>
    </source>
</evidence>
<feature type="active site" description="Proton donor/acceptor" evidence="3">
    <location>
        <position position="141"/>
    </location>
</feature>
<dbReference type="AlphaFoldDB" id="A0AAU8CKN5"/>
<organism evidence="5">
    <name type="scientific">Mesorhizobium sp. WSM2240</name>
    <dbReference type="NCBI Taxonomy" id="3228851"/>
    <lineage>
        <taxon>Bacteria</taxon>
        <taxon>Pseudomonadati</taxon>
        <taxon>Pseudomonadota</taxon>
        <taxon>Alphaproteobacteria</taxon>
        <taxon>Hyphomicrobiales</taxon>
        <taxon>Phyllobacteriaceae</taxon>
        <taxon>Mesorhizobium</taxon>
    </lineage>
</organism>
<dbReference type="PRINTS" id="PR00146">
    <property type="entry name" value="DHPICSNTHASE"/>
</dbReference>
<name>A0AAU8CKN5_9HYPH</name>
<dbReference type="Pfam" id="PF00701">
    <property type="entry name" value="DHDPS"/>
    <property type="match status" value="1"/>
</dbReference>
<reference evidence="5" key="1">
    <citation type="submission" date="2024-06" db="EMBL/GenBank/DDBJ databases">
        <title>Mesorhizobium karijinii sp. nov., a symbiont of the iconic Swainsona formosa from arid Australia.</title>
        <authorList>
            <person name="Hill Y.J."/>
            <person name="Watkin E.L.J."/>
            <person name="O'Hara G.W."/>
            <person name="Terpolilli J."/>
            <person name="Tye M.L."/>
            <person name="Kohlmeier M.G."/>
        </authorList>
    </citation>
    <scope>NUCLEOTIDE SEQUENCE</scope>
    <source>
        <strain evidence="5">WSM2240</strain>
    </source>
</reference>
<dbReference type="SMART" id="SM01130">
    <property type="entry name" value="DHDPS"/>
    <property type="match status" value="1"/>
</dbReference>
<dbReference type="RefSeq" id="WP_353645536.1">
    <property type="nucleotide sequence ID" value="NZ_CP159253.1"/>
</dbReference>
<dbReference type="GO" id="GO:0008840">
    <property type="term" value="F:4-hydroxy-tetrahydrodipicolinate synthase activity"/>
    <property type="evidence" value="ECO:0007669"/>
    <property type="project" value="UniProtKB-EC"/>
</dbReference>
<evidence type="ECO:0000313" key="5">
    <source>
        <dbReference type="EMBL" id="XCG46924.1"/>
    </source>
</evidence>
<feature type="binding site" evidence="4">
    <location>
        <position position="212"/>
    </location>
    <ligand>
        <name>pyruvate</name>
        <dbReference type="ChEBI" id="CHEBI:15361"/>
    </ligand>
</feature>
<proteinExistence type="inferred from homology"/>
<dbReference type="GO" id="GO:0008747">
    <property type="term" value="F:N-acetylneuraminate lyase activity"/>
    <property type="evidence" value="ECO:0007669"/>
    <property type="project" value="UniProtKB-EC"/>
</dbReference>
<comment type="similarity">
    <text evidence="2">Belongs to the DapA family.</text>
</comment>
<dbReference type="EC" id="4.2.1.41" evidence="5"/>
<dbReference type="InterPro" id="IPR013785">
    <property type="entry name" value="Aldolase_TIM"/>
</dbReference>
<keyword evidence="1 2" id="KW-0456">Lyase</keyword>
<evidence type="ECO:0000256" key="4">
    <source>
        <dbReference type="PIRSR" id="PIRSR001365-2"/>
    </source>
</evidence>
<dbReference type="EMBL" id="CP159253">
    <property type="protein sequence ID" value="XCG46924.1"/>
    <property type="molecule type" value="Genomic_DNA"/>
</dbReference>
<feature type="binding site" evidence="4">
    <location>
        <position position="49"/>
    </location>
    <ligand>
        <name>pyruvate</name>
        <dbReference type="ChEBI" id="CHEBI:15361"/>
    </ligand>
</feature>
<accession>A0AAU8CKN5</accession>
<sequence>MTKKTIFGLSAAMVTPFGADGAVDLKRLTGHARHVLACGCDTITLFGTTGEGFSIGMRDRASMLDAVSAGGVEAARIYAGVSATAVDEAVEQSRLALDHGARGLLLAPPYYFKDPDEDGLYAWFCRTIEGIGASVRGVILYHIPGQTAVPLSVNLVDRLKRAFPGVIRGVKDSSGDWATTEAFLAAHGELSILVGDERQLARAMSKGAEGSICGLANLQPEMLRTLIHDGTEDPRLTPLVNLIVSYPVLPAVKALVAHIHGDEGFVAMRPPLTDLPCARRVELASAFDAILAGGAIRKFA</sequence>